<dbReference type="AlphaFoldDB" id="A0A165GFG5"/>
<feature type="domain" description="PI-PLC Y-box" evidence="2">
    <location>
        <begin position="244"/>
        <end position="308"/>
    </location>
</feature>
<dbReference type="GO" id="GO:0016042">
    <property type="term" value="P:lipid catabolic process"/>
    <property type="evidence" value="ECO:0007669"/>
    <property type="project" value="UniProtKB-KW"/>
</dbReference>
<dbReference type="SMART" id="SM00148">
    <property type="entry name" value="PLCXc"/>
    <property type="match status" value="1"/>
</dbReference>
<dbReference type="InterPro" id="IPR001192">
    <property type="entry name" value="PI-PLC_fam"/>
</dbReference>
<dbReference type="PROSITE" id="PS50007">
    <property type="entry name" value="PIPLC_X_DOMAIN"/>
    <property type="match status" value="1"/>
</dbReference>
<dbReference type="PANTHER" id="PTHR10336:SF169">
    <property type="entry name" value="PHOSPHOINOSITIDE PHOSPHOLIPASE C"/>
    <property type="match status" value="1"/>
</dbReference>
<dbReference type="GO" id="GO:0004435">
    <property type="term" value="F:phosphatidylinositol-4,5-bisphosphate phospholipase C activity"/>
    <property type="evidence" value="ECO:0007669"/>
    <property type="project" value="UniProtKB-EC"/>
</dbReference>
<dbReference type="PANTHER" id="PTHR10336">
    <property type="entry name" value="PHOSPHOINOSITIDE-SPECIFIC PHOSPHOLIPASE C FAMILY PROTEIN"/>
    <property type="match status" value="1"/>
</dbReference>
<organism evidence="3 4">
    <name type="scientific">Calocera cornea HHB12733</name>
    <dbReference type="NCBI Taxonomy" id="1353952"/>
    <lineage>
        <taxon>Eukaryota</taxon>
        <taxon>Fungi</taxon>
        <taxon>Dikarya</taxon>
        <taxon>Basidiomycota</taxon>
        <taxon>Agaricomycotina</taxon>
        <taxon>Dacrymycetes</taxon>
        <taxon>Dacrymycetales</taxon>
        <taxon>Dacrymycetaceae</taxon>
        <taxon>Calocera</taxon>
    </lineage>
</organism>
<proteinExistence type="predicted"/>
<dbReference type="InterPro" id="IPR017946">
    <property type="entry name" value="PLC-like_Pdiesterase_TIM-brl"/>
</dbReference>
<dbReference type="STRING" id="1353952.A0A165GFG5"/>
<keyword evidence="1" id="KW-0378">Hydrolase</keyword>
<evidence type="ECO:0000313" key="4">
    <source>
        <dbReference type="Proteomes" id="UP000076842"/>
    </source>
</evidence>
<dbReference type="Pfam" id="PF00388">
    <property type="entry name" value="PI-PLC-X"/>
    <property type="match status" value="1"/>
</dbReference>
<evidence type="ECO:0000313" key="3">
    <source>
        <dbReference type="EMBL" id="KZT58002.1"/>
    </source>
</evidence>
<dbReference type="Proteomes" id="UP000076842">
    <property type="component" value="Unassembled WGS sequence"/>
</dbReference>
<dbReference type="InParanoid" id="A0A165GFG5"/>
<evidence type="ECO:0000256" key="1">
    <source>
        <dbReference type="RuleBase" id="RU361133"/>
    </source>
</evidence>
<dbReference type="PROSITE" id="PS50008">
    <property type="entry name" value="PIPLC_Y_DOMAIN"/>
    <property type="match status" value="1"/>
</dbReference>
<dbReference type="GO" id="GO:0051209">
    <property type="term" value="P:release of sequestered calcium ion into cytosol"/>
    <property type="evidence" value="ECO:0007669"/>
    <property type="project" value="TreeGrafter"/>
</dbReference>
<name>A0A165GFG5_9BASI</name>
<gene>
    <name evidence="3" type="ORF">CALCODRAFT_262309</name>
</gene>
<keyword evidence="4" id="KW-1185">Reference proteome</keyword>
<dbReference type="SUPFAM" id="SSF51695">
    <property type="entry name" value="PLC-like phosphodiesterases"/>
    <property type="match status" value="1"/>
</dbReference>
<dbReference type="EC" id="3.1.4.11" evidence="1"/>
<reference evidence="3 4" key="1">
    <citation type="journal article" date="2016" name="Mol. Biol. Evol.">
        <title>Comparative Genomics of Early-Diverging Mushroom-Forming Fungi Provides Insights into the Origins of Lignocellulose Decay Capabilities.</title>
        <authorList>
            <person name="Nagy L.G."/>
            <person name="Riley R."/>
            <person name="Tritt A."/>
            <person name="Adam C."/>
            <person name="Daum C."/>
            <person name="Floudas D."/>
            <person name="Sun H."/>
            <person name="Yadav J.S."/>
            <person name="Pangilinan J."/>
            <person name="Larsson K.H."/>
            <person name="Matsuura K."/>
            <person name="Barry K."/>
            <person name="Labutti K."/>
            <person name="Kuo R."/>
            <person name="Ohm R.A."/>
            <person name="Bhattacharya S.S."/>
            <person name="Shirouzu T."/>
            <person name="Yoshinaga Y."/>
            <person name="Martin F.M."/>
            <person name="Grigoriev I.V."/>
            <person name="Hibbett D.S."/>
        </authorList>
    </citation>
    <scope>NUCLEOTIDE SEQUENCE [LARGE SCALE GENOMIC DNA]</scope>
    <source>
        <strain evidence="3 4">HHB12733</strain>
    </source>
</reference>
<dbReference type="Gene3D" id="3.20.20.190">
    <property type="entry name" value="Phosphatidylinositol (PI) phosphodiesterase"/>
    <property type="match status" value="1"/>
</dbReference>
<dbReference type="InterPro" id="IPR001711">
    <property type="entry name" value="PLipase_C_Pinositol-sp_Y"/>
</dbReference>
<dbReference type="PRINTS" id="PR00390">
    <property type="entry name" value="PHPHLIPASEC"/>
</dbReference>
<evidence type="ECO:0000259" key="2">
    <source>
        <dbReference type="PROSITE" id="PS50008"/>
    </source>
</evidence>
<dbReference type="OrthoDB" id="269822at2759"/>
<keyword evidence="1" id="KW-0443">Lipid metabolism</keyword>
<protein>
    <recommendedName>
        <fullName evidence="1">Phosphoinositide phospholipase C</fullName>
        <ecNumber evidence="1">3.1.4.11</ecNumber>
    </recommendedName>
</protein>
<dbReference type="InterPro" id="IPR000909">
    <property type="entry name" value="PLipase_C_PInositol-sp_X_dom"/>
</dbReference>
<comment type="catalytic activity">
    <reaction evidence="1">
        <text>a 1,2-diacyl-sn-glycero-3-phospho-(1D-myo-inositol-4,5-bisphosphate) + H2O = 1D-myo-inositol 1,4,5-trisphosphate + a 1,2-diacyl-sn-glycerol + H(+)</text>
        <dbReference type="Rhea" id="RHEA:33179"/>
        <dbReference type="ChEBI" id="CHEBI:15377"/>
        <dbReference type="ChEBI" id="CHEBI:15378"/>
        <dbReference type="ChEBI" id="CHEBI:17815"/>
        <dbReference type="ChEBI" id="CHEBI:58456"/>
        <dbReference type="ChEBI" id="CHEBI:203600"/>
        <dbReference type="EC" id="3.1.4.11"/>
    </reaction>
</comment>
<accession>A0A165GFG5</accession>
<sequence>MSSAGLQNEVLGSGALWTSPPGDDVQLSDYIRTFLEENPEAQEALSKSVLTLPEEDDSHPITDYFISTSHNTYLLHNQLYGKSSADSYTHVLSRHARCIEIDAWDSSTSSGVEVIVVHGHTLVKPIPFREVVEAIGAAVDADPEGWPVWVALENHTGHAGQMEMVRLFEEVWGDKLVSQALQGVGQVTPRDLRGKILLEVEWYPTVVEGEEPKPHSIFGEMHEQVKKMVKEVDPVLDPKVLPELASLGVYAKSIKPQKDFLTKKLDEPLDYLFNISESGAGELIPTSLAALVANNGKHLMRVFPEGLR</sequence>
<keyword evidence="1" id="KW-0442">Lipid degradation</keyword>
<dbReference type="EMBL" id="KV423956">
    <property type="protein sequence ID" value="KZT58002.1"/>
    <property type="molecule type" value="Genomic_DNA"/>
</dbReference>
<dbReference type="GO" id="GO:0048015">
    <property type="term" value="P:phosphatidylinositol-mediated signaling"/>
    <property type="evidence" value="ECO:0007669"/>
    <property type="project" value="TreeGrafter"/>
</dbReference>